<dbReference type="SMART" id="SM00382">
    <property type="entry name" value="AAA"/>
    <property type="match status" value="1"/>
</dbReference>
<dbReference type="SUPFAM" id="SSF54211">
    <property type="entry name" value="Ribosomal protein S5 domain 2-like"/>
    <property type="match status" value="1"/>
</dbReference>
<name>A0AAU7VQG8_9FIRM</name>
<dbReference type="Gene3D" id="3.40.50.300">
    <property type="entry name" value="P-loop containing nucleotide triphosphate hydrolases"/>
    <property type="match status" value="1"/>
</dbReference>
<reference evidence="3" key="1">
    <citation type="journal article" date="2013" name="Extremophiles">
        <title>Proteinivorax tanatarense gen. nov., sp. nov., an anaerobic, haloalkaliphilic, proteolytic bacterium isolated from a decaying algal bloom, and proposal of Proteinivoraceae fam. nov.</title>
        <authorList>
            <person name="Kevbrin V."/>
            <person name="Boltyanskaya Y."/>
            <person name="Zhilina T."/>
            <person name="Kolganova T."/>
            <person name="Lavrentjeva E."/>
            <person name="Kuznetsov B."/>
        </authorList>
    </citation>
    <scope>NUCLEOTIDE SEQUENCE</scope>
    <source>
        <strain evidence="3">Z-910T</strain>
    </source>
</reference>
<dbReference type="PANTHER" id="PTHR32039:SF7">
    <property type="entry name" value="COMPETENCE PROTEIN COMM"/>
    <property type="match status" value="1"/>
</dbReference>
<dbReference type="GO" id="GO:0005524">
    <property type="term" value="F:ATP binding"/>
    <property type="evidence" value="ECO:0007669"/>
    <property type="project" value="InterPro"/>
</dbReference>
<dbReference type="Pfam" id="PF01078">
    <property type="entry name" value="Mg_chelatase"/>
    <property type="match status" value="1"/>
</dbReference>
<evidence type="ECO:0000256" key="1">
    <source>
        <dbReference type="ARBA" id="ARBA00006354"/>
    </source>
</evidence>
<dbReference type="AlphaFoldDB" id="A0AAU7VQG8"/>
<dbReference type="InterPro" id="IPR045006">
    <property type="entry name" value="CHLI-like"/>
</dbReference>
<gene>
    <name evidence="3" type="ORF">PRVXT_001374</name>
</gene>
<dbReference type="PROSITE" id="PS00676">
    <property type="entry name" value="SIGMA54_INTERACT_2"/>
    <property type="match status" value="1"/>
</dbReference>
<dbReference type="Pfam" id="PF13541">
    <property type="entry name" value="ChlI"/>
    <property type="match status" value="1"/>
</dbReference>
<protein>
    <submittedName>
        <fullName evidence="3">YifB family Mg chelatase-like AAA ATPase</fullName>
    </submittedName>
</protein>
<dbReference type="InterPro" id="IPR000523">
    <property type="entry name" value="Mg_chelatse_chII-like_cat_dom"/>
</dbReference>
<reference evidence="3" key="2">
    <citation type="submission" date="2024-06" db="EMBL/GenBank/DDBJ databases">
        <authorList>
            <person name="Petrova K.O."/>
            <person name="Toshchakov S.V."/>
            <person name="Boltjanskaja Y.V."/>
            <person name="Kevbrin V."/>
        </authorList>
    </citation>
    <scope>NUCLEOTIDE SEQUENCE</scope>
    <source>
        <strain evidence="3">Z-910T</strain>
    </source>
</reference>
<dbReference type="PANTHER" id="PTHR32039">
    <property type="entry name" value="MAGNESIUM-CHELATASE SUBUNIT CHLI"/>
    <property type="match status" value="1"/>
</dbReference>
<dbReference type="Pfam" id="PF13335">
    <property type="entry name" value="Mg_chelatase_C"/>
    <property type="match status" value="1"/>
</dbReference>
<comment type="similarity">
    <text evidence="1">Belongs to the Mg-chelatase subunits D/I family. ComM subfamily.</text>
</comment>
<dbReference type="CDD" id="cd00009">
    <property type="entry name" value="AAA"/>
    <property type="match status" value="1"/>
</dbReference>
<dbReference type="InterPro" id="IPR020568">
    <property type="entry name" value="Ribosomal_Su5_D2-typ_SF"/>
</dbReference>
<evidence type="ECO:0000313" key="3">
    <source>
        <dbReference type="EMBL" id="XBX76194.1"/>
    </source>
</evidence>
<evidence type="ECO:0000259" key="2">
    <source>
        <dbReference type="SMART" id="SM00382"/>
    </source>
</evidence>
<feature type="domain" description="AAA+ ATPase" evidence="2">
    <location>
        <begin position="211"/>
        <end position="393"/>
    </location>
</feature>
<dbReference type="Gene3D" id="3.30.230.10">
    <property type="match status" value="1"/>
</dbReference>
<dbReference type="RefSeq" id="WP_350344928.1">
    <property type="nucleotide sequence ID" value="NZ_CP158367.1"/>
</dbReference>
<dbReference type="InterPro" id="IPR003593">
    <property type="entry name" value="AAA+_ATPase"/>
</dbReference>
<dbReference type="InterPro" id="IPR004482">
    <property type="entry name" value="Mg_chelat-rel"/>
</dbReference>
<accession>A0AAU7VQG8</accession>
<dbReference type="NCBIfam" id="TIGR00368">
    <property type="entry name" value="YifB family Mg chelatase-like AAA ATPase"/>
    <property type="match status" value="1"/>
</dbReference>
<dbReference type="EMBL" id="CP158367">
    <property type="protein sequence ID" value="XBX76194.1"/>
    <property type="molecule type" value="Genomic_DNA"/>
</dbReference>
<dbReference type="InterPro" id="IPR014721">
    <property type="entry name" value="Ribsml_uS5_D2-typ_fold_subgr"/>
</dbReference>
<sequence length="508" mass="55915">MLSTVKSLGLVGLKGHLIEVEVHLTSALPSIEIVGLPDTAVKEAKERVKAAIHNSGFKLPTKKIIVNLAPADIKKEGPIYDLPIAIAVLAASYKWSPSLLEKYVFCGELALDGRVRPINGLLPMAVFAKESNEKALFVPSTNKEEAALVQGIEVLPVKSLKEVVNHIHQKQAINPYKNSNKDVVKVENEYDFSEVKGQRAVKRALEVAAAGGHNILLIGPPGTGKSMLAKRFTSILPGLTYEEILEVSKIYSVSGLLKNDGLLESRPFRSPHHTISNGGLVGGGRKPKPGEISLAHKGILFLDELLEFKRDVLEVLRQPLEDEKVVISRVEGTISYPADFLLIATMNPCPCGYYGTDSNKCSCTPQKVEKYRTKISGPLLDRMDIHIEVPAVCFEDLISKDTVEEKSDNIKDRVVLARKTQKQRFTKGAASTLNSKLTASDLKRYCQLDIASENLLRTAFDNLGLSARAYDKILKVARTIADLENQKYIQKHHIAEAIQYRSLDVNLA</sequence>
<dbReference type="InterPro" id="IPR027417">
    <property type="entry name" value="P-loop_NTPase"/>
</dbReference>
<proteinExistence type="inferred from homology"/>
<organism evidence="3">
    <name type="scientific">Proteinivorax tanatarense</name>
    <dbReference type="NCBI Taxonomy" id="1260629"/>
    <lineage>
        <taxon>Bacteria</taxon>
        <taxon>Bacillati</taxon>
        <taxon>Bacillota</taxon>
        <taxon>Clostridia</taxon>
        <taxon>Eubacteriales</taxon>
        <taxon>Proteinivoracaceae</taxon>
        <taxon>Proteinivorax</taxon>
    </lineage>
</organism>
<dbReference type="InterPro" id="IPR025158">
    <property type="entry name" value="Mg_chelat-rel_C"/>
</dbReference>
<dbReference type="InterPro" id="IPR025943">
    <property type="entry name" value="Sigma_54_int_dom_ATP-bd_2"/>
</dbReference>
<dbReference type="SUPFAM" id="SSF52540">
    <property type="entry name" value="P-loop containing nucleoside triphosphate hydrolases"/>
    <property type="match status" value="1"/>
</dbReference>